<feature type="domain" description="Beta-lactamase-related" evidence="2">
    <location>
        <begin position="21"/>
        <end position="377"/>
    </location>
</feature>
<evidence type="ECO:0000313" key="5">
    <source>
        <dbReference type="Proteomes" id="UP000283895"/>
    </source>
</evidence>
<dbReference type="Proteomes" id="UP000283895">
    <property type="component" value="Unassembled WGS sequence"/>
</dbReference>
<dbReference type="OrthoDB" id="5946976at2759"/>
<dbReference type="PANTHER" id="PTHR46825:SF14">
    <property type="entry name" value="BETA-LACTAMASE-RELATED DOMAIN-CONTAINING PROTEIN"/>
    <property type="match status" value="1"/>
</dbReference>
<evidence type="ECO:0000256" key="1">
    <source>
        <dbReference type="ARBA" id="ARBA00038215"/>
    </source>
</evidence>
<organism evidence="4 5">
    <name type="scientific">Cytospora schulzeri</name>
    <dbReference type="NCBI Taxonomy" id="448051"/>
    <lineage>
        <taxon>Eukaryota</taxon>
        <taxon>Fungi</taxon>
        <taxon>Dikarya</taxon>
        <taxon>Ascomycota</taxon>
        <taxon>Pezizomycotina</taxon>
        <taxon>Sordariomycetes</taxon>
        <taxon>Sordariomycetidae</taxon>
        <taxon>Diaporthales</taxon>
        <taxon>Cytosporaceae</taxon>
        <taxon>Cytospora</taxon>
    </lineage>
</organism>
<comment type="caution">
    <text evidence="4">The sequence shown here is derived from an EMBL/GenBank/DDBJ whole genome shotgun (WGS) entry which is preliminary data.</text>
</comment>
<dbReference type="PANTHER" id="PTHR46825">
    <property type="entry name" value="D-ALANYL-D-ALANINE-CARBOXYPEPTIDASE/ENDOPEPTIDASE AMPH"/>
    <property type="match status" value="1"/>
</dbReference>
<dbReference type="Gene3D" id="2.40.128.600">
    <property type="match status" value="1"/>
</dbReference>
<dbReference type="Gene3D" id="3.40.710.10">
    <property type="entry name" value="DD-peptidase/beta-lactamase superfamily"/>
    <property type="match status" value="1"/>
</dbReference>
<dbReference type="AlphaFoldDB" id="A0A423VH33"/>
<name>A0A423VH33_9PEZI</name>
<feature type="domain" description="Peptidase S12 Pab87-related C-terminal" evidence="3">
    <location>
        <begin position="427"/>
        <end position="503"/>
    </location>
</feature>
<evidence type="ECO:0000259" key="2">
    <source>
        <dbReference type="Pfam" id="PF00144"/>
    </source>
</evidence>
<protein>
    <recommendedName>
        <fullName evidence="6">Beta-lactamase-related domain-containing protein</fullName>
    </recommendedName>
</protein>
<sequence length="547" mass="60997">MNAEQPHGNLPGRLDALRPQIEELMRIAGTAGLSVGVHRDGSAPYCMNFGLRDVKNNLAVTEKTIFPACSLTKLFTAMSLGTIIDDSDISLGWSTRIKDILPDFDIADDLLREHMTIADALSHRTGMSVADFYLGSDNNIIIPYEDSLKFISDQVPISPFRQEWGYNNLGYELAGLVLNKVLHPRGYGDVIRESFLKPLGMRRTYMKRPPSDIEDVSKAYNTLDDGTPTEIPTVKAAEGSFGGSSGGMFTCVADLLKAYTAVMEAAGDQFMCNRTFTDGLPIKRAAEIFSSKMPLNQPTFTESSYAFGVARLQLPGQMGYIGFNPGLVPDGMPTVAKNTPSRLILYHQGSLPGALSSIVMIPSLRITAVVMSNSLALNDCPDWVMQLLLEEILEAPDRNNFIAYSKTSAQSTLGWYEKTIKALKDAQKTGTSPSKPLEDYVGTYWNKKRHIKVNVTLKDGKLSWAIQGLESEKFELDHYQDDVFTWIRPRNYMAARGRWVDNPPIFWEIRFTKDKSANINCLNWTHDPDVPAGEDFFRDKNKTRENL</sequence>
<proteinExistence type="inferred from homology"/>
<dbReference type="InterPro" id="IPR001466">
    <property type="entry name" value="Beta-lactam-related"/>
</dbReference>
<dbReference type="Pfam" id="PF11954">
    <property type="entry name" value="DUF3471"/>
    <property type="match status" value="1"/>
</dbReference>
<comment type="similarity">
    <text evidence="1">Belongs to the peptidase S12 family.</text>
</comment>
<dbReference type="InterPro" id="IPR050491">
    <property type="entry name" value="AmpC-like"/>
</dbReference>
<dbReference type="Pfam" id="PF00144">
    <property type="entry name" value="Beta-lactamase"/>
    <property type="match status" value="1"/>
</dbReference>
<reference evidence="4 5" key="1">
    <citation type="submission" date="2015-09" db="EMBL/GenBank/DDBJ databases">
        <title>Host preference determinants of Valsa canker pathogens revealed by comparative genomics.</title>
        <authorList>
            <person name="Yin Z."/>
            <person name="Huang L."/>
        </authorList>
    </citation>
    <scope>NUCLEOTIDE SEQUENCE [LARGE SCALE GENOMIC DNA]</scope>
    <source>
        <strain evidence="4 5">03-1</strain>
    </source>
</reference>
<dbReference type="STRING" id="356882.A0A423VH33"/>
<evidence type="ECO:0000259" key="3">
    <source>
        <dbReference type="Pfam" id="PF11954"/>
    </source>
</evidence>
<keyword evidence="5" id="KW-1185">Reference proteome</keyword>
<evidence type="ECO:0008006" key="6">
    <source>
        <dbReference type="Google" id="ProtNLM"/>
    </source>
</evidence>
<dbReference type="InterPro" id="IPR021860">
    <property type="entry name" value="Peptidase_S12_Pab87-rel_C"/>
</dbReference>
<evidence type="ECO:0000313" key="4">
    <source>
        <dbReference type="EMBL" id="ROV90339.1"/>
    </source>
</evidence>
<gene>
    <name evidence="4" type="ORF">VMCG_09751</name>
</gene>
<dbReference type="EMBL" id="LKEA01000063">
    <property type="protein sequence ID" value="ROV90339.1"/>
    <property type="molecule type" value="Genomic_DNA"/>
</dbReference>
<dbReference type="InterPro" id="IPR012338">
    <property type="entry name" value="Beta-lactam/transpept-like"/>
</dbReference>
<accession>A0A423VH33</accession>
<dbReference type="SUPFAM" id="SSF56601">
    <property type="entry name" value="beta-lactamase/transpeptidase-like"/>
    <property type="match status" value="1"/>
</dbReference>